<name>A0ABP3PWL0_9PROT</name>
<evidence type="ECO:0000313" key="1">
    <source>
        <dbReference type="EMBL" id="GAA0573067.1"/>
    </source>
</evidence>
<proteinExistence type="predicted"/>
<evidence type="ECO:0000313" key="2">
    <source>
        <dbReference type="Proteomes" id="UP001499951"/>
    </source>
</evidence>
<accession>A0ABP3PWL0</accession>
<comment type="caution">
    <text evidence="1">The sequence shown here is derived from an EMBL/GenBank/DDBJ whole genome shotgun (WGS) entry which is preliminary data.</text>
</comment>
<protein>
    <submittedName>
        <fullName evidence="1">Uncharacterized protein</fullName>
    </submittedName>
</protein>
<dbReference type="EMBL" id="BAAADD010000005">
    <property type="protein sequence ID" value="GAA0573067.1"/>
    <property type="molecule type" value="Genomic_DNA"/>
</dbReference>
<sequence length="59" mass="6174">MAARWLVTTTVSIVSEPCAAAGIAIPSANTDTPPNSMALSFAEALQFTCLFTVPSQIFL</sequence>
<reference evidence="2" key="1">
    <citation type="journal article" date="2019" name="Int. J. Syst. Evol. Microbiol.">
        <title>The Global Catalogue of Microorganisms (GCM) 10K type strain sequencing project: providing services to taxonomists for standard genome sequencing and annotation.</title>
        <authorList>
            <consortium name="The Broad Institute Genomics Platform"/>
            <consortium name="The Broad Institute Genome Sequencing Center for Infectious Disease"/>
            <person name="Wu L."/>
            <person name="Ma J."/>
        </authorList>
    </citation>
    <scope>NUCLEOTIDE SEQUENCE [LARGE SCALE GENOMIC DNA]</scope>
    <source>
        <strain evidence="2">JCM 15089</strain>
    </source>
</reference>
<dbReference type="Proteomes" id="UP001499951">
    <property type="component" value="Unassembled WGS sequence"/>
</dbReference>
<gene>
    <name evidence="1" type="ORF">GCM10008942_22230</name>
</gene>
<organism evidence="1 2">
    <name type="scientific">Rhizomicrobium electricum</name>
    <dbReference type="NCBI Taxonomy" id="480070"/>
    <lineage>
        <taxon>Bacteria</taxon>
        <taxon>Pseudomonadati</taxon>
        <taxon>Pseudomonadota</taxon>
        <taxon>Alphaproteobacteria</taxon>
        <taxon>Micropepsales</taxon>
        <taxon>Micropepsaceae</taxon>
        <taxon>Rhizomicrobium</taxon>
    </lineage>
</organism>
<keyword evidence="2" id="KW-1185">Reference proteome</keyword>